<reference evidence="2" key="1">
    <citation type="submission" date="2023-01" db="EMBL/GenBank/DDBJ databases">
        <title>Human gut microbiome strain richness.</title>
        <authorList>
            <person name="Chen-Liaw A."/>
        </authorList>
    </citation>
    <scope>NUCLEOTIDE SEQUENCE</scope>
    <source>
        <strain evidence="2">1001095st1_G4_1001095IJ_161003</strain>
    </source>
</reference>
<comment type="caution">
    <text evidence="2">The sequence shown here is derived from an EMBL/GenBank/DDBJ whole genome shotgun (WGS) entry which is preliminary data.</text>
</comment>
<proteinExistence type="predicted"/>
<evidence type="ECO:0000313" key="2">
    <source>
        <dbReference type="EMBL" id="MDB8614586.1"/>
    </source>
</evidence>
<accession>A0AAW6DDJ8</accession>
<dbReference type="Proteomes" id="UP001210204">
    <property type="component" value="Unassembled WGS sequence"/>
</dbReference>
<name>A0AAW6DDJ8_STRSL</name>
<evidence type="ECO:0008006" key="4">
    <source>
        <dbReference type="Google" id="ProtNLM"/>
    </source>
</evidence>
<dbReference type="AlphaFoldDB" id="A0AAW6DDJ8"/>
<organism evidence="2 3">
    <name type="scientific">Streptococcus salivarius</name>
    <dbReference type="NCBI Taxonomy" id="1304"/>
    <lineage>
        <taxon>Bacteria</taxon>
        <taxon>Bacillati</taxon>
        <taxon>Bacillota</taxon>
        <taxon>Bacilli</taxon>
        <taxon>Lactobacillales</taxon>
        <taxon>Streptococcaceae</taxon>
        <taxon>Streptococcus</taxon>
    </lineage>
</organism>
<evidence type="ECO:0000256" key="1">
    <source>
        <dbReference type="SAM" id="MobiDB-lite"/>
    </source>
</evidence>
<feature type="region of interest" description="Disordered" evidence="1">
    <location>
        <begin position="1"/>
        <end position="44"/>
    </location>
</feature>
<feature type="compositionally biased region" description="Basic residues" evidence="1">
    <location>
        <begin position="29"/>
        <end position="42"/>
    </location>
</feature>
<protein>
    <recommendedName>
        <fullName evidence="4">CopG family transcriptional regulator</fullName>
    </recommendedName>
</protein>
<gene>
    <name evidence="2" type="ORF">PNU26_09285</name>
</gene>
<feature type="compositionally biased region" description="Basic and acidic residues" evidence="1">
    <location>
        <begin position="17"/>
        <end position="28"/>
    </location>
</feature>
<sequence length="81" mass="9323">MAFESKKNQMKQVLQEELPKNPPTEKHSGGRKAGRPAGKLKHPFQFTLKPENRTKLDNIAKEYGYNSASAFLDDWIENYEV</sequence>
<dbReference type="RefSeq" id="WP_195918197.1">
    <property type="nucleotide sequence ID" value="NZ_JADOZZ010000014.1"/>
</dbReference>
<evidence type="ECO:0000313" key="3">
    <source>
        <dbReference type="Proteomes" id="UP001210204"/>
    </source>
</evidence>
<dbReference type="EMBL" id="JAQMJT010000013">
    <property type="protein sequence ID" value="MDB8614586.1"/>
    <property type="molecule type" value="Genomic_DNA"/>
</dbReference>